<protein>
    <submittedName>
        <fullName evidence="2">DUF5665 domain-containing protein</fullName>
    </submittedName>
</protein>
<dbReference type="EMBL" id="JAYLLH010000051">
    <property type="protein sequence ID" value="MEC3863346.1"/>
    <property type="molecule type" value="Genomic_DNA"/>
</dbReference>
<proteinExistence type="predicted"/>
<dbReference type="Proteomes" id="UP001348149">
    <property type="component" value="Unassembled WGS sequence"/>
</dbReference>
<feature type="transmembrane region" description="Helical" evidence="1">
    <location>
        <begin position="43"/>
        <end position="64"/>
    </location>
</feature>
<dbReference type="InterPro" id="IPR043723">
    <property type="entry name" value="DUF5665"/>
</dbReference>
<sequence length="89" mass="10009">MDEQMHKDAVRLANALETLNAHRFVRIHNSTLRLVWYQFLRGLAFGFGTVVGASALVSVVVVFLSQVEFIPVLGELATRIIEEIELGRQ</sequence>
<evidence type="ECO:0000313" key="2">
    <source>
        <dbReference type="EMBL" id="MEC3863346.1"/>
    </source>
</evidence>
<organism evidence="2 3">
    <name type="scientific">Mesobacterium hydrothermale</name>
    <dbReference type="NCBI Taxonomy" id="3111907"/>
    <lineage>
        <taxon>Bacteria</taxon>
        <taxon>Pseudomonadati</taxon>
        <taxon>Pseudomonadota</taxon>
        <taxon>Alphaproteobacteria</taxon>
        <taxon>Rhodobacterales</taxon>
        <taxon>Roseobacteraceae</taxon>
        <taxon>Mesobacterium</taxon>
    </lineage>
</organism>
<dbReference type="Pfam" id="PF18910">
    <property type="entry name" value="DUF5665"/>
    <property type="match status" value="1"/>
</dbReference>
<accession>A0ABU6HNB7</accession>
<reference evidence="2 3" key="1">
    <citation type="submission" date="2024-01" db="EMBL/GenBank/DDBJ databases">
        <title>Mesobacterium rodlantinim sp. nov., isolated from shallow sea hydrothermal systems off Kueishantao Island.</title>
        <authorList>
            <person name="Su Z."/>
            <person name="Tang K."/>
        </authorList>
    </citation>
    <scope>NUCLEOTIDE SEQUENCE [LARGE SCALE GENOMIC DNA]</scope>
    <source>
        <strain evidence="2 3">TK19101</strain>
    </source>
</reference>
<name>A0ABU6HNB7_9RHOB</name>
<evidence type="ECO:0000313" key="3">
    <source>
        <dbReference type="Proteomes" id="UP001348149"/>
    </source>
</evidence>
<keyword evidence="3" id="KW-1185">Reference proteome</keyword>
<evidence type="ECO:0000256" key="1">
    <source>
        <dbReference type="SAM" id="Phobius"/>
    </source>
</evidence>
<gene>
    <name evidence="2" type="ORF">VK792_18815</name>
</gene>
<keyword evidence="1" id="KW-1133">Transmembrane helix</keyword>
<keyword evidence="1" id="KW-0472">Membrane</keyword>
<comment type="caution">
    <text evidence="2">The sequence shown here is derived from an EMBL/GenBank/DDBJ whole genome shotgun (WGS) entry which is preliminary data.</text>
</comment>
<keyword evidence="1" id="KW-0812">Transmembrane</keyword>
<dbReference type="RefSeq" id="WP_326299419.1">
    <property type="nucleotide sequence ID" value="NZ_JAYLLH010000051.1"/>
</dbReference>